<protein>
    <submittedName>
        <fullName evidence="6">Endothelial differentiation-related factor 1 homolog</fullName>
    </submittedName>
</protein>
<dbReference type="GeneID" id="105360155"/>
<evidence type="ECO:0000256" key="3">
    <source>
        <dbReference type="ARBA" id="ARBA00023163"/>
    </source>
</evidence>
<evidence type="ECO:0000313" key="6">
    <source>
        <dbReference type="RefSeq" id="XP_011495265.1"/>
    </source>
</evidence>
<proteinExistence type="predicted"/>
<gene>
    <name evidence="6" type="primary">LOC105360155</name>
</gene>
<feature type="domain" description="HTH cro/C1-type" evidence="4">
    <location>
        <begin position="80"/>
        <end position="134"/>
    </location>
</feature>
<keyword evidence="2" id="KW-0238">DNA-binding</keyword>
<evidence type="ECO:0000259" key="4">
    <source>
        <dbReference type="PROSITE" id="PS50943"/>
    </source>
</evidence>
<dbReference type="Gene3D" id="1.10.260.40">
    <property type="entry name" value="lambda repressor-like DNA-binding domains"/>
    <property type="match status" value="1"/>
</dbReference>
<dbReference type="CDD" id="cd00093">
    <property type="entry name" value="HTH_XRE"/>
    <property type="match status" value="1"/>
</dbReference>
<dbReference type="InterPro" id="IPR001387">
    <property type="entry name" value="Cro/C1-type_HTH"/>
</dbReference>
<name>A0AAJ6YCD0_9HYME</name>
<dbReference type="PROSITE" id="PS50943">
    <property type="entry name" value="HTH_CROC1"/>
    <property type="match status" value="1"/>
</dbReference>
<dbReference type="InterPro" id="IPR010982">
    <property type="entry name" value="Lambda_DNA-bd_dom_sf"/>
</dbReference>
<dbReference type="KEGG" id="csol:105360155"/>
<evidence type="ECO:0000256" key="2">
    <source>
        <dbReference type="ARBA" id="ARBA00023125"/>
    </source>
</evidence>
<keyword evidence="5" id="KW-1185">Reference proteome</keyword>
<dbReference type="FunFam" id="1.10.260.40:FF:000015">
    <property type="entry name" value="Endothelial differentiation-related factor 1"/>
    <property type="match status" value="1"/>
</dbReference>
<sequence>MSYCDTAPITLRKRIPKASAMKSEQAVNAARRQGVAVETQAKWGGGANRQHVTTKNTAKLDRETEELKHEKVPLDLGKLIQQGRQNKGMSQKDLATKVNEKTQVINDYEAGRGIANQMVIGKIEKVLGIKLRGKDRGQQLPPPGGKK</sequence>
<organism evidence="5 6">
    <name type="scientific">Ceratosolen solmsi marchali</name>
    <dbReference type="NCBI Taxonomy" id="326594"/>
    <lineage>
        <taxon>Eukaryota</taxon>
        <taxon>Metazoa</taxon>
        <taxon>Ecdysozoa</taxon>
        <taxon>Arthropoda</taxon>
        <taxon>Hexapoda</taxon>
        <taxon>Insecta</taxon>
        <taxon>Pterygota</taxon>
        <taxon>Neoptera</taxon>
        <taxon>Endopterygota</taxon>
        <taxon>Hymenoptera</taxon>
        <taxon>Apocrita</taxon>
        <taxon>Proctotrupomorpha</taxon>
        <taxon>Chalcidoidea</taxon>
        <taxon>Agaonidae</taxon>
        <taxon>Agaoninae</taxon>
        <taxon>Ceratosolen</taxon>
    </lineage>
</organism>
<dbReference type="AlphaFoldDB" id="A0AAJ6YCD0"/>
<dbReference type="SMART" id="SM00530">
    <property type="entry name" value="HTH_XRE"/>
    <property type="match status" value="1"/>
</dbReference>
<reference evidence="6" key="1">
    <citation type="submission" date="2025-08" db="UniProtKB">
        <authorList>
            <consortium name="RefSeq"/>
        </authorList>
    </citation>
    <scope>IDENTIFICATION</scope>
</reference>
<dbReference type="RefSeq" id="XP_011495265.1">
    <property type="nucleotide sequence ID" value="XM_011496963.1"/>
</dbReference>
<keyword evidence="1" id="KW-0805">Transcription regulation</keyword>
<dbReference type="Proteomes" id="UP000695007">
    <property type="component" value="Unplaced"/>
</dbReference>
<evidence type="ECO:0000256" key="1">
    <source>
        <dbReference type="ARBA" id="ARBA00023015"/>
    </source>
</evidence>
<dbReference type="GO" id="GO:0006357">
    <property type="term" value="P:regulation of transcription by RNA polymerase II"/>
    <property type="evidence" value="ECO:0007669"/>
    <property type="project" value="UniProtKB-ARBA"/>
</dbReference>
<dbReference type="InterPro" id="IPR013729">
    <property type="entry name" value="MBF1_N"/>
</dbReference>
<dbReference type="GO" id="GO:0003677">
    <property type="term" value="F:DNA binding"/>
    <property type="evidence" value="ECO:0007669"/>
    <property type="project" value="UniProtKB-KW"/>
</dbReference>
<evidence type="ECO:0000313" key="5">
    <source>
        <dbReference type="Proteomes" id="UP000695007"/>
    </source>
</evidence>
<dbReference type="Pfam" id="PF01381">
    <property type="entry name" value="HTH_3"/>
    <property type="match status" value="1"/>
</dbReference>
<dbReference type="CTD" id="39842"/>
<dbReference type="Pfam" id="PF08523">
    <property type="entry name" value="MBF1"/>
    <property type="match status" value="1"/>
</dbReference>
<keyword evidence="3" id="KW-0804">Transcription</keyword>
<dbReference type="PANTHER" id="PTHR10245">
    <property type="entry name" value="ENDOTHELIAL DIFFERENTIATION-RELATED FACTOR 1 MULTIPROTEIN BRIDGING FACTOR 1"/>
    <property type="match status" value="1"/>
</dbReference>
<dbReference type="PANTHER" id="PTHR10245:SF15">
    <property type="entry name" value="ENDOTHELIAL DIFFERENTIATION-RELATED FACTOR 1"/>
    <property type="match status" value="1"/>
</dbReference>
<accession>A0AAJ6YCD0</accession>
<dbReference type="GO" id="GO:0005634">
    <property type="term" value="C:nucleus"/>
    <property type="evidence" value="ECO:0007669"/>
    <property type="project" value="TreeGrafter"/>
</dbReference>
<dbReference type="SUPFAM" id="SSF47413">
    <property type="entry name" value="lambda repressor-like DNA-binding domains"/>
    <property type="match status" value="1"/>
</dbReference>